<dbReference type="InterPro" id="IPR032675">
    <property type="entry name" value="LRR_dom_sf"/>
</dbReference>
<dbReference type="SUPFAM" id="SSF52047">
    <property type="entry name" value="RNI-like"/>
    <property type="match status" value="1"/>
</dbReference>
<protein>
    <submittedName>
        <fullName evidence="1">Uncharacterized protein</fullName>
    </submittedName>
</protein>
<sequence>MEALPEWIRNLASLEVLGLHECKRIKQLPSKEALQCLTELTDLYIEECPELRERCKPHETEWHKISHIHRIILEGKWL</sequence>
<dbReference type="EMBL" id="JACGWN010000001">
    <property type="protein sequence ID" value="KAL0462092.1"/>
    <property type="molecule type" value="Genomic_DNA"/>
</dbReference>
<reference evidence="1" key="2">
    <citation type="journal article" date="2024" name="Plant">
        <title>Genomic evolution and insights into agronomic trait innovations of Sesamum species.</title>
        <authorList>
            <person name="Miao H."/>
            <person name="Wang L."/>
            <person name="Qu L."/>
            <person name="Liu H."/>
            <person name="Sun Y."/>
            <person name="Le M."/>
            <person name="Wang Q."/>
            <person name="Wei S."/>
            <person name="Zheng Y."/>
            <person name="Lin W."/>
            <person name="Duan Y."/>
            <person name="Cao H."/>
            <person name="Xiong S."/>
            <person name="Wang X."/>
            <person name="Wei L."/>
            <person name="Li C."/>
            <person name="Ma Q."/>
            <person name="Ju M."/>
            <person name="Zhao R."/>
            <person name="Li G."/>
            <person name="Mu C."/>
            <person name="Tian Q."/>
            <person name="Mei H."/>
            <person name="Zhang T."/>
            <person name="Gao T."/>
            <person name="Zhang H."/>
        </authorList>
    </citation>
    <scope>NUCLEOTIDE SEQUENCE</scope>
    <source>
        <strain evidence="1">KEN1</strain>
    </source>
</reference>
<organism evidence="1">
    <name type="scientific">Sesamum latifolium</name>
    <dbReference type="NCBI Taxonomy" id="2727402"/>
    <lineage>
        <taxon>Eukaryota</taxon>
        <taxon>Viridiplantae</taxon>
        <taxon>Streptophyta</taxon>
        <taxon>Embryophyta</taxon>
        <taxon>Tracheophyta</taxon>
        <taxon>Spermatophyta</taxon>
        <taxon>Magnoliopsida</taxon>
        <taxon>eudicotyledons</taxon>
        <taxon>Gunneridae</taxon>
        <taxon>Pentapetalae</taxon>
        <taxon>asterids</taxon>
        <taxon>lamiids</taxon>
        <taxon>Lamiales</taxon>
        <taxon>Pedaliaceae</taxon>
        <taxon>Sesamum</taxon>
    </lineage>
</organism>
<accession>A0AAW2Y8C0</accession>
<comment type="caution">
    <text evidence="1">The sequence shown here is derived from an EMBL/GenBank/DDBJ whole genome shotgun (WGS) entry which is preliminary data.</text>
</comment>
<name>A0AAW2Y8C0_9LAMI</name>
<dbReference type="Gene3D" id="3.80.10.10">
    <property type="entry name" value="Ribonuclease Inhibitor"/>
    <property type="match status" value="1"/>
</dbReference>
<dbReference type="AlphaFoldDB" id="A0AAW2Y8C0"/>
<gene>
    <name evidence="1" type="ORF">Slati_0096800</name>
</gene>
<reference evidence="1" key="1">
    <citation type="submission" date="2020-06" db="EMBL/GenBank/DDBJ databases">
        <authorList>
            <person name="Li T."/>
            <person name="Hu X."/>
            <person name="Zhang T."/>
            <person name="Song X."/>
            <person name="Zhang H."/>
            <person name="Dai N."/>
            <person name="Sheng W."/>
            <person name="Hou X."/>
            <person name="Wei L."/>
        </authorList>
    </citation>
    <scope>NUCLEOTIDE SEQUENCE</scope>
    <source>
        <strain evidence="1">KEN1</strain>
        <tissue evidence="1">Leaf</tissue>
    </source>
</reference>
<proteinExistence type="predicted"/>
<evidence type="ECO:0000313" key="1">
    <source>
        <dbReference type="EMBL" id="KAL0462092.1"/>
    </source>
</evidence>